<feature type="transmembrane region" description="Helical" evidence="7">
    <location>
        <begin position="262"/>
        <end position="285"/>
    </location>
</feature>
<evidence type="ECO:0000313" key="9">
    <source>
        <dbReference type="EMBL" id="OAN45203.1"/>
    </source>
</evidence>
<dbReference type="Pfam" id="PF05977">
    <property type="entry name" value="MFS_3"/>
    <property type="match status" value="1"/>
</dbReference>
<comment type="caution">
    <text evidence="9">The sequence shown here is derived from an EMBL/GenBank/DDBJ whole genome shotgun (WGS) entry which is preliminary data.</text>
</comment>
<feature type="transmembrane region" description="Helical" evidence="7">
    <location>
        <begin position="384"/>
        <end position="402"/>
    </location>
</feature>
<keyword evidence="3" id="KW-1003">Cell membrane</keyword>
<dbReference type="PANTHER" id="PTHR23513:SF11">
    <property type="entry name" value="STAPHYLOFERRIN A TRANSPORTER"/>
    <property type="match status" value="1"/>
</dbReference>
<dbReference type="PANTHER" id="PTHR23513">
    <property type="entry name" value="INTEGRAL MEMBRANE EFFLUX PROTEIN-RELATED"/>
    <property type="match status" value="1"/>
</dbReference>
<dbReference type="CDD" id="cd06173">
    <property type="entry name" value="MFS_MefA_like"/>
    <property type="match status" value="1"/>
</dbReference>
<evidence type="ECO:0000313" key="10">
    <source>
        <dbReference type="Proteomes" id="UP000078287"/>
    </source>
</evidence>
<gene>
    <name evidence="9" type="ORF">A6A03_15465</name>
</gene>
<organism evidence="9 10">
    <name type="scientific">Chloroflexus islandicus</name>
    <dbReference type="NCBI Taxonomy" id="1707952"/>
    <lineage>
        <taxon>Bacteria</taxon>
        <taxon>Bacillati</taxon>
        <taxon>Chloroflexota</taxon>
        <taxon>Chloroflexia</taxon>
        <taxon>Chloroflexales</taxon>
        <taxon>Chloroflexineae</taxon>
        <taxon>Chloroflexaceae</taxon>
        <taxon>Chloroflexus</taxon>
    </lineage>
</organism>
<sequence>MRTSHVLADSDHWPAMFRALRHRNYRLFFSGQLISLTGTWMQSVAQGWLVLRLSDSPFLLGLVAAANSLPVLLFSLFAGTIADRFPKRRILLITQSTAMALAAILAALTLSGMVQIGHVLILALLLGVVNAFDAPARQAFTVEMVGREDLLNAIALNSSIFNGARTMGPAVAGMVVAWIGEGPAFLFNALSFGAVLASLLLMRLDSQAPAGPRRGGMLQAGLRYIMTEPNVRALLFRAGAVSFFCFVHLPLLPVFARDILHIGAAGLGWLSAASGLGSLVAALILAQLRDDAPRDKLLTAAALLYAPLLIAFTQARNVPLALVLIGLCGWAGVTTMALTNTLIQLIVPDELRGRVMSVFTLMLMGLSPLGGMLAGTIAELTGNVPLVVAGSAVIGWVLVVLVERRAPTGKEHTPAAPSTTGQT</sequence>
<evidence type="ECO:0000256" key="5">
    <source>
        <dbReference type="ARBA" id="ARBA00022989"/>
    </source>
</evidence>
<keyword evidence="6 7" id="KW-0472">Membrane</keyword>
<dbReference type="AlphaFoldDB" id="A0A178M9J1"/>
<dbReference type="GO" id="GO:0022857">
    <property type="term" value="F:transmembrane transporter activity"/>
    <property type="evidence" value="ECO:0007669"/>
    <property type="project" value="InterPro"/>
</dbReference>
<dbReference type="InterPro" id="IPR020846">
    <property type="entry name" value="MFS_dom"/>
</dbReference>
<evidence type="ECO:0000256" key="7">
    <source>
        <dbReference type="SAM" id="Phobius"/>
    </source>
</evidence>
<dbReference type="EMBL" id="LWQS01000058">
    <property type="protein sequence ID" value="OAN45203.1"/>
    <property type="molecule type" value="Genomic_DNA"/>
</dbReference>
<feature type="transmembrane region" description="Helical" evidence="7">
    <location>
        <begin position="297"/>
        <end position="315"/>
    </location>
</feature>
<dbReference type="SUPFAM" id="SSF103473">
    <property type="entry name" value="MFS general substrate transporter"/>
    <property type="match status" value="1"/>
</dbReference>
<dbReference type="Gene3D" id="1.20.1250.20">
    <property type="entry name" value="MFS general substrate transporter like domains"/>
    <property type="match status" value="1"/>
</dbReference>
<keyword evidence="10" id="KW-1185">Reference proteome</keyword>
<keyword evidence="2" id="KW-0813">Transport</keyword>
<comment type="subcellular location">
    <subcellularLocation>
        <location evidence="1">Cell membrane</location>
        <topology evidence="1">Multi-pass membrane protein</topology>
    </subcellularLocation>
</comment>
<feature type="transmembrane region" description="Helical" evidence="7">
    <location>
        <begin position="185"/>
        <end position="204"/>
    </location>
</feature>
<evidence type="ECO:0000256" key="2">
    <source>
        <dbReference type="ARBA" id="ARBA00022448"/>
    </source>
</evidence>
<dbReference type="InterPro" id="IPR010290">
    <property type="entry name" value="TM_effector"/>
</dbReference>
<dbReference type="OrthoDB" id="9775268at2"/>
<evidence type="ECO:0000256" key="4">
    <source>
        <dbReference type="ARBA" id="ARBA00022692"/>
    </source>
</evidence>
<dbReference type="PROSITE" id="PS50850">
    <property type="entry name" value="MFS"/>
    <property type="match status" value="1"/>
</dbReference>
<feature type="transmembrane region" description="Helical" evidence="7">
    <location>
        <begin position="57"/>
        <end position="78"/>
    </location>
</feature>
<feature type="transmembrane region" description="Helical" evidence="7">
    <location>
        <begin position="27"/>
        <end position="51"/>
    </location>
</feature>
<dbReference type="GO" id="GO:0005886">
    <property type="term" value="C:plasma membrane"/>
    <property type="evidence" value="ECO:0007669"/>
    <property type="project" value="UniProtKB-SubCell"/>
</dbReference>
<evidence type="ECO:0000256" key="3">
    <source>
        <dbReference type="ARBA" id="ARBA00022475"/>
    </source>
</evidence>
<accession>A0A178M9J1</accession>
<feature type="transmembrane region" description="Helical" evidence="7">
    <location>
        <begin position="321"/>
        <end position="343"/>
    </location>
</feature>
<dbReference type="Proteomes" id="UP000078287">
    <property type="component" value="Unassembled WGS sequence"/>
</dbReference>
<feature type="domain" description="Major facilitator superfamily (MFS) profile" evidence="8">
    <location>
        <begin position="24"/>
        <end position="407"/>
    </location>
</feature>
<protein>
    <submittedName>
        <fullName evidence="9">MFS transporter</fullName>
    </submittedName>
</protein>
<evidence type="ECO:0000256" key="1">
    <source>
        <dbReference type="ARBA" id="ARBA00004651"/>
    </source>
</evidence>
<feature type="transmembrane region" description="Helical" evidence="7">
    <location>
        <begin position="234"/>
        <end position="256"/>
    </location>
</feature>
<evidence type="ECO:0000256" key="6">
    <source>
        <dbReference type="ARBA" id="ARBA00023136"/>
    </source>
</evidence>
<keyword evidence="4 7" id="KW-0812">Transmembrane</keyword>
<evidence type="ECO:0000259" key="8">
    <source>
        <dbReference type="PROSITE" id="PS50850"/>
    </source>
</evidence>
<reference evidence="9 10" key="1">
    <citation type="submission" date="2016-04" db="EMBL/GenBank/DDBJ databases">
        <title>Chloroflexus islandicus sp. nov., a thermophilic filamentous anoxygenic phototrophic bacterium from geyser Strokkur (Iceland).</title>
        <authorList>
            <person name="Gaisin V.A."/>
            <person name="Kalashnikov A.M."/>
            <person name="Sukhacheva M.V."/>
            <person name="Grouzdev D.S."/>
            <person name="Ivanov T.M."/>
            <person name="Kuznetsov B."/>
            <person name="Gorlenko V.M."/>
        </authorList>
    </citation>
    <scope>NUCLEOTIDE SEQUENCE [LARGE SCALE GENOMIC DNA]</scope>
    <source>
        <strain evidence="10">isl-2</strain>
    </source>
</reference>
<dbReference type="InterPro" id="IPR036259">
    <property type="entry name" value="MFS_trans_sf"/>
</dbReference>
<keyword evidence="5 7" id="KW-1133">Transmembrane helix</keyword>
<dbReference type="RefSeq" id="WP_066788049.1">
    <property type="nucleotide sequence ID" value="NZ_LWQS01000058.1"/>
</dbReference>
<proteinExistence type="predicted"/>
<feature type="transmembrane region" description="Helical" evidence="7">
    <location>
        <begin position="355"/>
        <end position="378"/>
    </location>
</feature>
<name>A0A178M9J1_9CHLR</name>